<feature type="transmembrane region" description="Helical" evidence="1">
    <location>
        <begin position="149"/>
        <end position="171"/>
    </location>
</feature>
<proteinExistence type="predicted"/>
<dbReference type="SUPFAM" id="SSF50242">
    <property type="entry name" value="TIMP-like"/>
    <property type="match status" value="1"/>
</dbReference>
<evidence type="ECO:0000256" key="1">
    <source>
        <dbReference type="SAM" id="Phobius"/>
    </source>
</evidence>
<evidence type="ECO:0008006" key="4">
    <source>
        <dbReference type="Google" id="ProtNLM"/>
    </source>
</evidence>
<keyword evidence="1" id="KW-0472">Membrane</keyword>
<protein>
    <recommendedName>
        <fullName evidence="4">Tissue inhibitor of metalloproteinase</fullName>
    </recommendedName>
</protein>
<reference evidence="2" key="1">
    <citation type="submission" date="2022-11" db="EMBL/GenBank/DDBJ databases">
        <title>Nonomuraea corallina sp. nov., a new species of the genus Nonomuraea isolated from sea side sediment in Thai sea.</title>
        <authorList>
            <person name="Ngamcharungchit C."/>
            <person name="Matsumoto A."/>
            <person name="Suriyachadkun C."/>
            <person name="Panbangred W."/>
            <person name="Inahashi Y."/>
            <person name="Intra B."/>
        </authorList>
    </citation>
    <scope>NUCLEOTIDE SEQUENCE</scope>
    <source>
        <strain evidence="2">MCN248</strain>
    </source>
</reference>
<comment type="caution">
    <text evidence="2">The sequence shown here is derived from an EMBL/GenBank/DDBJ whole genome shotgun (WGS) entry which is preliminary data.</text>
</comment>
<keyword evidence="1" id="KW-1133">Transmembrane helix</keyword>
<keyword evidence="3" id="KW-1185">Reference proteome</keyword>
<dbReference type="InterPro" id="IPR008993">
    <property type="entry name" value="TIMP-like_OB-fold"/>
</dbReference>
<keyword evidence="1" id="KW-0812">Transmembrane</keyword>
<gene>
    <name evidence="2" type="ORF">OUY22_16755</name>
</gene>
<dbReference type="Proteomes" id="UP001144036">
    <property type="component" value="Unassembled WGS sequence"/>
</dbReference>
<evidence type="ECO:0000313" key="3">
    <source>
        <dbReference type="Proteomes" id="UP001144036"/>
    </source>
</evidence>
<dbReference type="RefSeq" id="WP_270155908.1">
    <property type="nucleotide sequence ID" value="NZ_JAPNNL010000058.1"/>
</dbReference>
<evidence type="ECO:0000313" key="2">
    <source>
        <dbReference type="EMBL" id="MDA0635071.1"/>
    </source>
</evidence>
<accession>A0ABT4SCY5</accession>
<sequence length="176" mass="18094">MMIRILAVLSLVAGFLVGGEGTARACKCVAREPAERVRDADAVLAATATRVRVDEPMLDGGRLTATLRADRVFKGPARAEFEVVSRADGAACGFAFTEGTRYLVFARAGDEGLSTSLCSGNEVLEPDGGVPSLLAAGSAPRVSQPPEPALSIAVAVLASIAVVAVAIWASAQSPRQ</sequence>
<dbReference type="Gene3D" id="2.40.50.120">
    <property type="match status" value="1"/>
</dbReference>
<organism evidence="2 3">
    <name type="scientific">Nonomuraea corallina</name>
    <dbReference type="NCBI Taxonomy" id="2989783"/>
    <lineage>
        <taxon>Bacteria</taxon>
        <taxon>Bacillati</taxon>
        <taxon>Actinomycetota</taxon>
        <taxon>Actinomycetes</taxon>
        <taxon>Streptosporangiales</taxon>
        <taxon>Streptosporangiaceae</taxon>
        <taxon>Nonomuraea</taxon>
    </lineage>
</organism>
<name>A0ABT4SCY5_9ACTN</name>
<dbReference type="EMBL" id="JAPNNL010000058">
    <property type="protein sequence ID" value="MDA0635071.1"/>
    <property type="molecule type" value="Genomic_DNA"/>
</dbReference>